<evidence type="ECO:0000313" key="1">
    <source>
        <dbReference type="EMBL" id="MCE3214927.1"/>
    </source>
</evidence>
<proteinExistence type="predicted"/>
<dbReference type="Proteomes" id="UP000823775">
    <property type="component" value="Unassembled WGS sequence"/>
</dbReference>
<evidence type="ECO:0000313" key="2">
    <source>
        <dbReference type="Proteomes" id="UP000823775"/>
    </source>
</evidence>
<organism evidence="1 2">
    <name type="scientific">Datura stramonium</name>
    <name type="common">Jimsonweed</name>
    <name type="synonym">Common thornapple</name>
    <dbReference type="NCBI Taxonomy" id="4076"/>
    <lineage>
        <taxon>Eukaryota</taxon>
        <taxon>Viridiplantae</taxon>
        <taxon>Streptophyta</taxon>
        <taxon>Embryophyta</taxon>
        <taxon>Tracheophyta</taxon>
        <taxon>Spermatophyta</taxon>
        <taxon>Magnoliopsida</taxon>
        <taxon>eudicotyledons</taxon>
        <taxon>Gunneridae</taxon>
        <taxon>Pentapetalae</taxon>
        <taxon>asterids</taxon>
        <taxon>lamiids</taxon>
        <taxon>Solanales</taxon>
        <taxon>Solanaceae</taxon>
        <taxon>Solanoideae</taxon>
        <taxon>Datureae</taxon>
        <taxon>Datura</taxon>
    </lineage>
</organism>
<gene>
    <name evidence="1" type="ORF">HAX54_000280</name>
</gene>
<accession>A0ABS8WTM5</accession>
<protein>
    <submittedName>
        <fullName evidence="1">Uncharacterized protein</fullName>
    </submittedName>
</protein>
<reference evidence="1 2" key="1">
    <citation type="journal article" date="2021" name="BMC Genomics">
        <title>Datura genome reveals duplications of psychoactive alkaloid biosynthetic genes and high mutation rate following tissue culture.</title>
        <authorList>
            <person name="Rajewski A."/>
            <person name="Carter-House D."/>
            <person name="Stajich J."/>
            <person name="Litt A."/>
        </authorList>
    </citation>
    <scope>NUCLEOTIDE SEQUENCE [LARGE SCALE GENOMIC DNA]</scope>
    <source>
        <strain evidence="1">AR-01</strain>
    </source>
</reference>
<comment type="caution">
    <text evidence="1">The sequence shown here is derived from an EMBL/GenBank/DDBJ whole genome shotgun (WGS) entry which is preliminary data.</text>
</comment>
<keyword evidence="2" id="KW-1185">Reference proteome</keyword>
<sequence length="157" mass="17542">MKQGGNEEGSCLASVWVQGQEVSVTRSNQFNLLEEPIPSHPIFRNKVEHKALEFQWAVPSLNTSEVPIEVAILLACIMDHLVLCYGHWMGPVRANSVIKLATKIVRTPSEASKVYKEHDLTIIFGIYSHNNCTTPYGRTSKFSFSRICSISHEAINA</sequence>
<name>A0ABS8WTM5_DATST</name>
<dbReference type="EMBL" id="JACEIK010010071">
    <property type="protein sequence ID" value="MCE3214927.1"/>
    <property type="molecule type" value="Genomic_DNA"/>
</dbReference>